<dbReference type="Proteomes" id="UP000215086">
    <property type="component" value="Chromosome"/>
</dbReference>
<feature type="transmembrane region" description="Helical" evidence="1">
    <location>
        <begin position="36"/>
        <end position="61"/>
    </location>
</feature>
<dbReference type="PROSITE" id="PS00409">
    <property type="entry name" value="PROKAR_NTER_METHYL"/>
    <property type="match status" value="1"/>
</dbReference>
<evidence type="ECO:0000256" key="1">
    <source>
        <dbReference type="SAM" id="Phobius"/>
    </source>
</evidence>
<keyword evidence="3" id="KW-1185">Reference proteome</keyword>
<reference evidence="2 3" key="1">
    <citation type="journal article" name="Front. Microbiol.">
        <title>Sugar Metabolism of the First Thermophilic Planctomycete Thermogutta terrifontis: Comparative Genomic and Transcriptomic Approaches.</title>
        <authorList>
            <person name="Elcheninov A.G."/>
            <person name="Menzel P."/>
            <person name="Gudbergsdottir S.R."/>
            <person name="Slesarev A.I."/>
            <person name="Kadnikov V.V."/>
            <person name="Krogh A."/>
            <person name="Bonch-Osmolovskaya E.A."/>
            <person name="Peng X."/>
            <person name="Kublanov I.V."/>
        </authorList>
    </citation>
    <scope>NUCLEOTIDE SEQUENCE [LARGE SCALE GENOMIC DNA]</scope>
    <source>
        <strain evidence="2 3">R1</strain>
    </source>
</reference>
<accession>A0A286RFH4</accession>
<dbReference type="EMBL" id="CP018477">
    <property type="protein sequence ID" value="ASV74715.1"/>
    <property type="molecule type" value="Genomic_DNA"/>
</dbReference>
<evidence type="ECO:0000313" key="3">
    <source>
        <dbReference type="Proteomes" id="UP000215086"/>
    </source>
</evidence>
<dbReference type="InterPro" id="IPR045584">
    <property type="entry name" value="Pilin-like"/>
</dbReference>
<dbReference type="Pfam" id="PF07963">
    <property type="entry name" value="N_methyl"/>
    <property type="match status" value="1"/>
</dbReference>
<organism evidence="2 3">
    <name type="scientific">Thermogutta terrifontis</name>
    <dbReference type="NCBI Taxonomy" id="1331910"/>
    <lineage>
        <taxon>Bacteria</taxon>
        <taxon>Pseudomonadati</taxon>
        <taxon>Planctomycetota</taxon>
        <taxon>Planctomycetia</taxon>
        <taxon>Pirellulales</taxon>
        <taxon>Thermoguttaceae</taxon>
        <taxon>Thermogutta</taxon>
    </lineage>
</organism>
<gene>
    <name evidence="2" type="ORF">THTE_2113</name>
</gene>
<evidence type="ECO:0008006" key="4">
    <source>
        <dbReference type="Google" id="ProtNLM"/>
    </source>
</evidence>
<keyword evidence="1" id="KW-0472">Membrane</keyword>
<protein>
    <recommendedName>
        <fullName evidence="4">Prepilin-type N-terminal cleavage/methylation domain-containing protein</fullName>
    </recommendedName>
</protein>
<dbReference type="PROSITE" id="PS00018">
    <property type="entry name" value="EF_HAND_1"/>
    <property type="match status" value="1"/>
</dbReference>
<keyword evidence="1" id="KW-1133">Transmembrane helix</keyword>
<proteinExistence type="predicted"/>
<dbReference type="InterPro" id="IPR012902">
    <property type="entry name" value="N_methyl_site"/>
</dbReference>
<sequence>MEVLAMDDLFKRGPAENALQSCAIAMTRFRRAGFTLVEILLATAISLIMLGAVVAVFASVMQSINQARAMLETSDRLRSAAELLRSDLRGLTVIPIPPRDPANDEGYFEYTEGPVGQNGQVRPIMQLNDPLVAVNLDDVDGNGNPLPDPTVGDNDDILMFTTRSTGEPFVGRCLINGQPSTIYSDTAEVAWFVRGNRLYRQVRLVAPKAMELCDVNKNGILDPGEWVPAGDSGAQNFRRYYDIAAHYDVNRGGWVFSTLGDLTKPENRYAHRTGDPRNVASFPFHPHRIAGWQALGLPTLAESASANMGTAWLGSGVLPPVTLTRLSGPMGAFDFWNNPYPFQEVDTQTGLLNNAGQLYRESEDLVLTNVIAFDVKIWDPTAPVTVTAAGAALRPGDLSYLVAPPQQPVIGGAYVDLAYRPQSPAIGPLSTFSDYPLAKAKLGPLAVYDTWSIHYEKDGLDQDGANGPDTGTDGFDNDNNGLVDDFGEWEAPPPYPAPCRGVQVTIRVFEPDSRQIRQVTIVQDFLPK</sequence>
<dbReference type="KEGG" id="ttf:THTE_2113"/>
<dbReference type="AlphaFoldDB" id="A0A286RFH4"/>
<dbReference type="InterPro" id="IPR018247">
    <property type="entry name" value="EF_Hand_1_Ca_BS"/>
</dbReference>
<keyword evidence="1" id="KW-0812">Transmembrane</keyword>
<evidence type="ECO:0000313" key="2">
    <source>
        <dbReference type="EMBL" id="ASV74715.1"/>
    </source>
</evidence>
<name>A0A286RFH4_9BACT</name>
<dbReference type="SUPFAM" id="SSF54523">
    <property type="entry name" value="Pili subunits"/>
    <property type="match status" value="1"/>
</dbReference>